<evidence type="ECO:0000256" key="8">
    <source>
        <dbReference type="ARBA" id="ARBA00023180"/>
    </source>
</evidence>
<dbReference type="Proteomes" id="UP000503462">
    <property type="component" value="Chromosome 4"/>
</dbReference>
<feature type="transmembrane region" description="Helical" evidence="11">
    <location>
        <begin position="436"/>
        <end position="457"/>
    </location>
</feature>
<evidence type="ECO:0000256" key="4">
    <source>
        <dbReference type="ARBA" id="ARBA00012350"/>
    </source>
</evidence>
<dbReference type="GO" id="GO:0012505">
    <property type="term" value="C:endomembrane system"/>
    <property type="evidence" value="ECO:0007669"/>
    <property type="project" value="UniProtKB-SubCell"/>
</dbReference>
<keyword evidence="11" id="KW-1133">Transmembrane helix</keyword>
<comment type="similarity">
    <text evidence="3 10">Belongs to the glycosyl hydrolase 76 family.</text>
</comment>
<evidence type="ECO:0000256" key="1">
    <source>
        <dbReference type="ARBA" id="ARBA00001452"/>
    </source>
</evidence>
<organism evidence="13 14">
    <name type="scientific">Peltaster fructicola</name>
    <dbReference type="NCBI Taxonomy" id="286661"/>
    <lineage>
        <taxon>Eukaryota</taxon>
        <taxon>Fungi</taxon>
        <taxon>Dikarya</taxon>
        <taxon>Ascomycota</taxon>
        <taxon>Pezizomycotina</taxon>
        <taxon>Dothideomycetes</taxon>
        <taxon>Dothideomycetes incertae sedis</taxon>
        <taxon>Peltaster</taxon>
    </lineage>
</organism>
<dbReference type="PANTHER" id="PTHR12145">
    <property type="entry name" value="MANNAN ENDO-1,6-ALPHA-MANNOSIDASE DCW1"/>
    <property type="match status" value="1"/>
</dbReference>
<dbReference type="InterPro" id="IPR014480">
    <property type="entry name" value="Mannan-1_6-alpha_mannosidase"/>
</dbReference>
<keyword evidence="11" id="KW-0812">Transmembrane</keyword>
<evidence type="ECO:0000256" key="2">
    <source>
        <dbReference type="ARBA" id="ARBA00004308"/>
    </source>
</evidence>
<evidence type="ECO:0000313" key="14">
    <source>
        <dbReference type="Proteomes" id="UP000503462"/>
    </source>
</evidence>
<dbReference type="GO" id="GO:0016052">
    <property type="term" value="P:carbohydrate catabolic process"/>
    <property type="evidence" value="ECO:0007669"/>
    <property type="project" value="InterPro"/>
</dbReference>
<gene>
    <name evidence="13" type="ORF">AMS68_006539</name>
</gene>
<evidence type="ECO:0000256" key="3">
    <source>
        <dbReference type="ARBA" id="ARBA00009699"/>
    </source>
</evidence>
<evidence type="ECO:0000256" key="12">
    <source>
        <dbReference type="SAM" id="SignalP"/>
    </source>
</evidence>
<keyword evidence="5 12" id="KW-0732">Signal</keyword>
<dbReference type="PANTHER" id="PTHR12145:SF36">
    <property type="entry name" value="MANNAN ENDO-1,6-ALPHA-MANNOSIDASE DCW1"/>
    <property type="match status" value="1"/>
</dbReference>
<dbReference type="InterPro" id="IPR008928">
    <property type="entry name" value="6-hairpin_glycosidase_sf"/>
</dbReference>
<evidence type="ECO:0000256" key="5">
    <source>
        <dbReference type="ARBA" id="ARBA00022729"/>
    </source>
</evidence>
<keyword evidence="14" id="KW-1185">Reference proteome</keyword>
<dbReference type="FunFam" id="1.50.10.20:FF:000006">
    <property type="entry name" value="Mannan endo-1,6-alpha-mannosidase"/>
    <property type="match status" value="1"/>
</dbReference>
<evidence type="ECO:0000256" key="10">
    <source>
        <dbReference type="PIRNR" id="PIRNR016302"/>
    </source>
</evidence>
<keyword evidence="8" id="KW-0325">Glycoprotein</keyword>
<dbReference type="EC" id="3.2.1.101" evidence="4 10"/>
<dbReference type="SUPFAM" id="SSF48208">
    <property type="entry name" value="Six-hairpin glycosidases"/>
    <property type="match status" value="1"/>
</dbReference>
<dbReference type="EMBL" id="CP051142">
    <property type="protein sequence ID" value="QIX01022.1"/>
    <property type="molecule type" value="Genomic_DNA"/>
</dbReference>
<keyword evidence="9 10" id="KW-0326">Glycosidase</keyword>
<evidence type="ECO:0000256" key="9">
    <source>
        <dbReference type="ARBA" id="ARBA00023295"/>
    </source>
</evidence>
<name>A0A6H0Y1X2_9PEZI</name>
<dbReference type="OrthoDB" id="4187847at2759"/>
<dbReference type="GO" id="GO:0009272">
    <property type="term" value="P:fungal-type cell wall biogenesis"/>
    <property type="evidence" value="ECO:0007669"/>
    <property type="project" value="TreeGrafter"/>
</dbReference>
<dbReference type="Gene3D" id="1.50.10.20">
    <property type="match status" value="1"/>
</dbReference>
<sequence length="471" mass="51363">MRIHSLIACLAAASHSALAITLDVTSQDSIKAAAKTIAARMVSYYSKNNGSIILSNVPGLLDQSVTQYYWWEVGEMFMSLIDYWYLTGDSEYNAQVMQGMQFQAGSNADFMPTNQTKDLGNDDQVFWGFAAMGAAEFNLPNPSSDLPQYLALAQAVFNTQALRWDTTSCSGGLKWQIFAFNNGYDYKNSPTNFGFFNLAARLGHYTKNSSYLDWAEKSYNWSQRTQLISTEYHVWDGMDDLKNCTDWNHIEWTYSSGMALHGAAVMYAATNSTIWKDRVTAIWNTSSSVFFNSAKVMTEVACESNSPVNCNTDQLSFKASYSRFLAQTASAIRPWLSDSINTYLAASASAAAAQCIGGTSGSDCGTLWFNNGKWDGTTGVGQEMSAMQVIQSNLVKYSKLAVTNTTGGTSQGNPSAGTQDANPQVVYAAITTGDKAGAGILTAIIIILTLSTVWYGLTDEMSTHLPFGRKG</sequence>
<keyword evidence="6 10" id="KW-0378">Hydrolase</keyword>
<comment type="catalytic activity">
    <reaction evidence="1 10">
        <text>Random hydrolysis of (1-&gt;6)-alpha-D-mannosidic linkages in unbranched (1-&gt;6)-mannans.</text>
        <dbReference type="EC" id="3.2.1.101"/>
    </reaction>
</comment>
<dbReference type="InterPro" id="IPR005198">
    <property type="entry name" value="Glyco_hydro_76"/>
</dbReference>
<keyword evidence="7 11" id="KW-0472">Membrane</keyword>
<reference evidence="13 14" key="1">
    <citation type="journal article" date="2016" name="Sci. Rep.">
        <title>Peltaster fructicola genome reveals evolution from an invasive phytopathogen to an ectophytic parasite.</title>
        <authorList>
            <person name="Xu C."/>
            <person name="Chen H."/>
            <person name="Gleason M.L."/>
            <person name="Xu J.R."/>
            <person name="Liu H."/>
            <person name="Zhang R."/>
            <person name="Sun G."/>
        </authorList>
    </citation>
    <scope>NUCLEOTIDE SEQUENCE [LARGE SCALE GENOMIC DNA]</scope>
    <source>
        <strain evidence="13 14">LNHT1506</strain>
    </source>
</reference>
<evidence type="ECO:0000256" key="6">
    <source>
        <dbReference type="ARBA" id="ARBA00022801"/>
    </source>
</evidence>
<feature type="chain" id="PRO_5026120281" description="Mannan endo-1,6-alpha-mannosidase" evidence="12">
    <location>
        <begin position="20"/>
        <end position="471"/>
    </location>
</feature>
<comment type="subcellular location">
    <subcellularLocation>
        <location evidence="2">Endomembrane system</location>
    </subcellularLocation>
</comment>
<proteinExistence type="inferred from homology"/>
<protein>
    <recommendedName>
        <fullName evidence="4 10">Mannan endo-1,6-alpha-mannosidase</fullName>
        <ecNumber evidence="4 10">3.2.1.101</ecNumber>
    </recommendedName>
</protein>
<feature type="signal peptide" evidence="12">
    <location>
        <begin position="1"/>
        <end position="19"/>
    </location>
</feature>
<evidence type="ECO:0000313" key="13">
    <source>
        <dbReference type="EMBL" id="QIX01022.1"/>
    </source>
</evidence>
<accession>A0A6H0Y1X2</accession>
<evidence type="ECO:0000256" key="7">
    <source>
        <dbReference type="ARBA" id="ARBA00023136"/>
    </source>
</evidence>
<dbReference type="Pfam" id="PF03663">
    <property type="entry name" value="Glyco_hydro_76"/>
    <property type="match status" value="1"/>
</dbReference>
<dbReference type="PIRSF" id="PIRSF016302">
    <property type="entry name" value="Man_a_manosd"/>
    <property type="match status" value="1"/>
</dbReference>
<dbReference type="GO" id="GO:0008496">
    <property type="term" value="F:mannan endo-1,6-alpha-mannosidase activity"/>
    <property type="evidence" value="ECO:0007669"/>
    <property type="project" value="UniProtKB-UniRule"/>
</dbReference>
<dbReference type="AlphaFoldDB" id="A0A6H0Y1X2"/>
<evidence type="ECO:0000256" key="11">
    <source>
        <dbReference type="SAM" id="Phobius"/>
    </source>
</evidence>